<dbReference type="AlphaFoldDB" id="A0AAN6YI81"/>
<evidence type="ECO:0000313" key="1">
    <source>
        <dbReference type="EMBL" id="KAK4219045.1"/>
    </source>
</evidence>
<comment type="caution">
    <text evidence="1">The sequence shown here is derived from an EMBL/GenBank/DDBJ whole genome shotgun (WGS) entry which is preliminary data.</text>
</comment>
<gene>
    <name evidence="1" type="ORF">QBC37DRAFT_478366</name>
</gene>
<reference evidence="1" key="1">
    <citation type="journal article" date="2023" name="Mol. Phylogenet. Evol.">
        <title>Genome-scale phylogeny and comparative genomics of the fungal order Sordariales.</title>
        <authorList>
            <person name="Hensen N."/>
            <person name="Bonometti L."/>
            <person name="Westerberg I."/>
            <person name="Brannstrom I.O."/>
            <person name="Guillou S."/>
            <person name="Cros-Aarteil S."/>
            <person name="Calhoun S."/>
            <person name="Haridas S."/>
            <person name="Kuo A."/>
            <person name="Mondo S."/>
            <person name="Pangilinan J."/>
            <person name="Riley R."/>
            <person name="LaButti K."/>
            <person name="Andreopoulos B."/>
            <person name="Lipzen A."/>
            <person name="Chen C."/>
            <person name="Yan M."/>
            <person name="Daum C."/>
            <person name="Ng V."/>
            <person name="Clum A."/>
            <person name="Steindorff A."/>
            <person name="Ohm R.A."/>
            <person name="Martin F."/>
            <person name="Silar P."/>
            <person name="Natvig D.O."/>
            <person name="Lalanne C."/>
            <person name="Gautier V."/>
            <person name="Ament-Velasquez S.L."/>
            <person name="Kruys A."/>
            <person name="Hutchinson M.I."/>
            <person name="Powell A.J."/>
            <person name="Barry K."/>
            <person name="Miller A.N."/>
            <person name="Grigoriev I.V."/>
            <person name="Debuchy R."/>
            <person name="Gladieux P."/>
            <person name="Hiltunen Thoren M."/>
            <person name="Johannesson H."/>
        </authorList>
    </citation>
    <scope>NUCLEOTIDE SEQUENCE</scope>
    <source>
        <strain evidence="1">PSN293</strain>
    </source>
</reference>
<evidence type="ECO:0000313" key="2">
    <source>
        <dbReference type="Proteomes" id="UP001301769"/>
    </source>
</evidence>
<protein>
    <submittedName>
        <fullName evidence="1">Uncharacterized protein</fullName>
    </submittedName>
</protein>
<dbReference type="Proteomes" id="UP001301769">
    <property type="component" value="Unassembled WGS sequence"/>
</dbReference>
<dbReference type="EMBL" id="MU858050">
    <property type="protein sequence ID" value="KAK4219045.1"/>
    <property type="molecule type" value="Genomic_DNA"/>
</dbReference>
<proteinExistence type="predicted"/>
<reference evidence="1" key="2">
    <citation type="submission" date="2023-05" db="EMBL/GenBank/DDBJ databases">
        <authorList>
            <consortium name="Lawrence Berkeley National Laboratory"/>
            <person name="Steindorff A."/>
            <person name="Hensen N."/>
            <person name="Bonometti L."/>
            <person name="Westerberg I."/>
            <person name="Brannstrom I.O."/>
            <person name="Guillou S."/>
            <person name="Cros-Aarteil S."/>
            <person name="Calhoun S."/>
            <person name="Haridas S."/>
            <person name="Kuo A."/>
            <person name="Mondo S."/>
            <person name="Pangilinan J."/>
            <person name="Riley R."/>
            <person name="Labutti K."/>
            <person name="Andreopoulos B."/>
            <person name="Lipzen A."/>
            <person name="Chen C."/>
            <person name="Yanf M."/>
            <person name="Daum C."/>
            <person name="Ng V."/>
            <person name="Clum A."/>
            <person name="Ohm R."/>
            <person name="Martin F."/>
            <person name="Silar P."/>
            <person name="Natvig D."/>
            <person name="Lalanne C."/>
            <person name="Gautier V."/>
            <person name="Ament-Velasquez S.L."/>
            <person name="Kruys A."/>
            <person name="Hutchinson M.I."/>
            <person name="Powell A.J."/>
            <person name="Barry K."/>
            <person name="Miller A.N."/>
            <person name="Grigoriev I.V."/>
            <person name="Debuchy R."/>
            <person name="Gladieux P."/>
            <person name="Thoren M.H."/>
            <person name="Johannesson H."/>
        </authorList>
    </citation>
    <scope>NUCLEOTIDE SEQUENCE</scope>
    <source>
        <strain evidence="1">PSN293</strain>
    </source>
</reference>
<name>A0AAN6YI81_9PEZI</name>
<organism evidence="1 2">
    <name type="scientific">Rhypophila decipiens</name>
    <dbReference type="NCBI Taxonomy" id="261697"/>
    <lineage>
        <taxon>Eukaryota</taxon>
        <taxon>Fungi</taxon>
        <taxon>Dikarya</taxon>
        <taxon>Ascomycota</taxon>
        <taxon>Pezizomycotina</taxon>
        <taxon>Sordariomycetes</taxon>
        <taxon>Sordariomycetidae</taxon>
        <taxon>Sordariales</taxon>
        <taxon>Naviculisporaceae</taxon>
        <taxon>Rhypophila</taxon>
    </lineage>
</organism>
<accession>A0AAN6YI81</accession>
<sequence>MPSTSTDMEWEPKNPMASLVHWTAKVAGGKSVPEQFKRVLPDESAIEALATLARLEFFPDVVSTLSSEKPPSTNFLKTLPVVSEKHKSLWGVYVLVLNKPDEKSRVYIGSATR</sequence>
<keyword evidence="2" id="KW-1185">Reference proteome</keyword>